<keyword evidence="3" id="KW-1185">Reference proteome</keyword>
<comment type="caution">
    <text evidence="2">The sequence shown here is derived from an EMBL/GenBank/DDBJ whole genome shotgun (WGS) entry which is preliminary data.</text>
</comment>
<reference evidence="2" key="1">
    <citation type="submission" date="2021-09" db="EMBL/GenBank/DDBJ databases">
        <authorList>
            <consortium name="AG Swart"/>
            <person name="Singh M."/>
            <person name="Singh A."/>
            <person name="Seah K."/>
            <person name="Emmerich C."/>
        </authorList>
    </citation>
    <scope>NUCLEOTIDE SEQUENCE</scope>
    <source>
        <strain evidence="2">ATCC30299</strain>
    </source>
</reference>
<keyword evidence="1" id="KW-0472">Membrane</keyword>
<gene>
    <name evidence="2" type="ORF">BSTOLATCC_MIC12956</name>
</gene>
<name>A0AAU9IL26_9CILI</name>
<accession>A0AAU9IL26</accession>
<keyword evidence="1" id="KW-0812">Transmembrane</keyword>
<dbReference type="Proteomes" id="UP001162131">
    <property type="component" value="Unassembled WGS sequence"/>
</dbReference>
<organism evidence="2 3">
    <name type="scientific">Blepharisma stoltei</name>
    <dbReference type="NCBI Taxonomy" id="1481888"/>
    <lineage>
        <taxon>Eukaryota</taxon>
        <taxon>Sar</taxon>
        <taxon>Alveolata</taxon>
        <taxon>Ciliophora</taxon>
        <taxon>Postciliodesmatophora</taxon>
        <taxon>Heterotrichea</taxon>
        <taxon>Heterotrichida</taxon>
        <taxon>Blepharismidae</taxon>
        <taxon>Blepharisma</taxon>
    </lineage>
</organism>
<evidence type="ECO:0000313" key="2">
    <source>
        <dbReference type="EMBL" id="CAG9315182.1"/>
    </source>
</evidence>
<evidence type="ECO:0000256" key="1">
    <source>
        <dbReference type="SAM" id="Phobius"/>
    </source>
</evidence>
<feature type="transmembrane region" description="Helical" evidence="1">
    <location>
        <begin position="20"/>
        <end position="41"/>
    </location>
</feature>
<protein>
    <submittedName>
        <fullName evidence="2">Uncharacterized protein</fullName>
    </submittedName>
</protein>
<dbReference type="EMBL" id="CAJZBQ010000013">
    <property type="protein sequence ID" value="CAG9315182.1"/>
    <property type="molecule type" value="Genomic_DNA"/>
</dbReference>
<evidence type="ECO:0000313" key="3">
    <source>
        <dbReference type="Proteomes" id="UP001162131"/>
    </source>
</evidence>
<keyword evidence="1" id="KW-1133">Transmembrane helix</keyword>
<sequence length="79" mass="9320">MLVDDVLRCVMRSLRRKGWILILCYRLRVRLGFFVGMKLIWFYGFSTDVKVVEFSASSRRMHSVGLFHVISDFAVLYLV</sequence>
<proteinExistence type="predicted"/>
<dbReference type="AlphaFoldDB" id="A0AAU9IL26"/>